<keyword evidence="6" id="KW-0677">Repeat</keyword>
<dbReference type="Pfam" id="PF00132">
    <property type="entry name" value="Hexapep"/>
    <property type="match status" value="1"/>
</dbReference>
<protein>
    <recommendedName>
        <fullName evidence="6">Acyl-[acyl-carrier-protein]--UDP-N-acetylglucosamine O-acyltransferase</fullName>
        <shortName evidence="6">UDP-N-acetylglucosamine acyltransferase</shortName>
        <ecNumber evidence="6">2.3.1.129</ecNumber>
    </recommendedName>
</protein>
<keyword evidence="5 6" id="KW-0012">Acyltransferase</keyword>
<dbReference type="GO" id="GO:0009245">
    <property type="term" value="P:lipid A biosynthetic process"/>
    <property type="evidence" value="ECO:0007669"/>
    <property type="project" value="UniProtKB-UniRule"/>
</dbReference>
<comment type="subcellular location">
    <subcellularLocation>
        <location evidence="6">Cytoplasm</location>
    </subcellularLocation>
</comment>
<dbReference type="InterPro" id="IPR011004">
    <property type="entry name" value="Trimer_LpxA-like_sf"/>
</dbReference>
<evidence type="ECO:0000313" key="8">
    <source>
        <dbReference type="EMBL" id="MBK1815034.1"/>
    </source>
</evidence>
<dbReference type="AlphaFoldDB" id="A0A934VB47"/>
<accession>A0A934VB47</accession>
<comment type="caution">
    <text evidence="8">The sequence shown here is derived from an EMBL/GenBank/DDBJ whole genome shotgun (WGS) entry which is preliminary data.</text>
</comment>
<dbReference type="NCBIfam" id="TIGR01852">
    <property type="entry name" value="lipid_A_lpxA"/>
    <property type="match status" value="1"/>
</dbReference>
<name>A0A934VB47_9BACT</name>
<dbReference type="PIRSF" id="PIRSF000456">
    <property type="entry name" value="UDP-GlcNAc_acltr"/>
    <property type="match status" value="1"/>
</dbReference>
<dbReference type="InterPro" id="IPR037157">
    <property type="entry name" value="Acetyltransf_C_sf"/>
</dbReference>
<dbReference type="InterPro" id="IPR010137">
    <property type="entry name" value="Lipid_A_LpxA"/>
</dbReference>
<evidence type="ECO:0000256" key="4">
    <source>
        <dbReference type="ARBA" id="ARBA00023098"/>
    </source>
</evidence>
<dbReference type="HAMAP" id="MF_00387">
    <property type="entry name" value="LpxA"/>
    <property type="match status" value="1"/>
</dbReference>
<proteinExistence type="inferred from homology"/>
<dbReference type="GO" id="GO:0005737">
    <property type="term" value="C:cytoplasm"/>
    <property type="evidence" value="ECO:0007669"/>
    <property type="project" value="UniProtKB-SubCell"/>
</dbReference>
<dbReference type="GO" id="GO:0016020">
    <property type="term" value="C:membrane"/>
    <property type="evidence" value="ECO:0007669"/>
    <property type="project" value="GOC"/>
</dbReference>
<sequence length="257" mass="27994">MIHPTAIVSPAAKIGHNVRIGPYCIIGANVELGDDCVLHSHVVLEGHSKFGKGNEFFPFSMLGGKTQDLKYIGEPTYLEVGDHNVFRENVTVHRGTFENLPTRIGSHNLMLCYSHVAHDCQLGDHIILSNSVGIAGHIIIEDHAIVSGVAAVHQFCRIGKHSIVGGCSKVVQDVPPYMIVDGNPANTRGINLVGLQRRGFSEDDIKHLKLAYKKLFLKKDGNLSTALSSLKATHSADTPQVAHLIKFVEESERGVTR</sequence>
<dbReference type="EMBL" id="JAENIK010000004">
    <property type="protein sequence ID" value="MBK1815034.1"/>
    <property type="molecule type" value="Genomic_DNA"/>
</dbReference>
<evidence type="ECO:0000313" key="9">
    <source>
        <dbReference type="Proteomes" id="UP000600139"/>
    </source>
</evidence>
<dbReference type="PANTHER" id="PTHR43480:SF1">
    <property type="entry name" value="ACYL-[ACYL-CARRIER-PROTEIN]--UDP-N-ACETYLGLUCOSAMINE O-ACYLTRANSFERASE, MITOCHONDRIAL-RELATED"/>
    <property type="match status" value="1"/>
</dbReference>
<dbReference type="PANTHER" id="PTHR43480">
    <property type="entry name" value="ACYL-[ACYL-CARRIER-PROTEIN]--UDP-N-ACETYLGLUCOSAMINE O-ACYLTRANSFERASE"/>
    <property type="match status" value="1"/>
</dbReference>
<keyword evidence="4 6" id="KW-0443">Lipid metabolism</keyword>
<keyword evidence="3 6" id="KW-0808">Transferase</keyword>
<feature type="domain" description="UDP N-acetylglucosamine O-acyltransferase C-terminal" evidence="7">
    <location>
        <begin position="173"/>
        <end position="255"/>
    </location>
</feature>
<organism evidence="8 9">
    <name type="scientific">Luteolibacter yonseiensis</name>
    <dbReference type="NCBI Taxonomy" id="1144680"/>
    <lineage>
        <taxon>Bacteria</taxon>
        <taxon>Pseudomonadati</taxon>
        <taxon>Verrucomicrobiota</taxon>
        <taxon>Verrucomicrobiia</taxon>
        <taxon>Verrucomicrobiales</taxon>
        <taxon>Verrucomicrobiaceae</taxon>
        <taxon>Luteolibacter</taxon>
    </lineage>
</organism>
<dbReference type="RefSeq" id="WP_200349980.1">
    <property type="nucleotide sequence ID" value="NZ_BAABHZ010000010.1"/>
</dbReference>
<evidence type="ECO:0000256" key="1">
    <source>
        <dbReference type="ARBA" id="ARBA00022516"/>
    </source>
</evidence>
<dbReference type="GO" id="GO:0008780">
    <property type="term" value="F:acyl-[acyl-carrier-protein]-UDP-N-acetylglucosamine O-acyltransferase activity"/>
    <property type="evidence" value="ECO:0007669"/>
    <property type="project" value="UniProtKB-UniRule"/>
</dbReference>
<comment type="similarity">
    <text evidence="6">Belongs to the transferase hexapeptide repeat family. LpxA subfamily.</text>
</comment>
<comment type="pathway">
    <text evidence="6">Glycolipid biosynthesis; lipid IV(A) biosynthesis; lipid IV(A) from (3R)-3-hydroxytetradecanoyl-[acyl-carrier-protein] and UDP-N-acetyl-alpha-D-glucosamine: step 1/6.</text>
</comment>
<evidence type="ECO:0000256" key="2">
    <source>
        <dbReference type="ARBA" id="ARBA00022556"/>
    </source>
</evidence>
<dbReference type="SUPFAM" id="SSF51161">
    <property type="entry name" value="Trimeric LpxA-like enzymes"/>
    <property type="match status" value="1"/>
</dbReference>
<comment type="subunit">
    <text evidence="6">Homotrimer.</text>
</comment>
<comment type="catalytic activity">
    <reaction evidence="6">
        <text>a (3R)-hydroxyacyl-[ACP] + UDP-N-acetyl-alpha-D-glucosamine = a UDP-3-O-[(3R)-3-hydroxyacyl]-N-acetyl-alpha-D-glucosamine + holo-[ACP]</text>
        <dbReference type="Rhea" id="RHEA:67812"/>
        <dbReference type="Rhea" id="RHEA-COMP:9685"/>
        <dbReference type="Rhea" id="RHEA-COMP:9945"/>
        <dbReference type="ChEBI" id="CHEBI:57705"/>
        <dbReference type="ChEBI" id="CHEBI:64479"/>
        <dbReference type="ChEBI" id="CHEBI:78827"/>
        <dbReference type="ChEBI" id="CHEBI:173225"/>
        <dbReference type="EC" id="2.3.1.129"/>
    </reaction>
</comment>
<dbReference type="Gene3D" id="1.20.1180.10">
    <property type="entry name" value="Udp N-acetylglucosamine O-acyltransferase, C-terminal domain"/>
    <property type="match status" value="1"/>
</dbReference>
<dbReference type="InterPro" id="IPR029098">
    <property type="entry name" value="Acetyltransf_C"/>
</dbReference>
<dbReference type="InterPro" id="IPR001451">
    <property type="entry name" value="Hexapep"/>
</dbReference>
<dbReference type="NCBIfam" id="NF003657">
    <property type="entry name" value="PRK05289.1"/>
    <property type="match status" value="1"/>
</dbReference>
<dbReference type="EC" id="2.3.1.129" evidence="6"/>
<dbReference type="CDD" id="cd03351">
    <property type="entry name" value="LbH_UDP-GlcNAc_AT"/>
    <property type="match status" value="1"/>
</dbReference>
<keyword evidence="6" id="KW-0963">Cytoplasm</keyword>
<evidence type="ECO:0000256" key="5">
    <source>
        <dbReference type="ARBA" id="ARBA00023315"/>
    </source>
</evidence>
<gene>
    <name evidence="6 8" type="primary">lpxA</name>
    <name evidence="8" type="ORF">JIN84_05370</name>
</gene>
<evidence type="ECO:0000256" key="3">
    <source>
        <dbReference type="ARBA" id="ARBA00022679"/>
    </source>
</evidence>
<reference evidence="8" key="1">
    <citation type="submission" date="2021-01" db="EMBL/GenBank/DDBJ databases">
        <title>Modified the classification status of verrucomicrobia.</title>
        <authorList>
            <person name="Feng X."/>
        </authorList>
    </citation>
    <scope>NUCLEOTIDE SEQUENCE</scope>
    <source>
        <strain evidence="8">JCM 18052</strain>
    </source>
</reference>
<dbReference type="Proteomes" id="UP000600139">
    <property type="component" value="Unassembled WGS sequence"/>
</dbReference>
<evidence type="ECO:0000256" key="6">
    <source>
        <dbReference type="HAMAP-Rule" id="MF_00387"/>
    </source>
</evidence>
<keyword evidence="2 6" id="KW-0441">Lipid A biosynthesis</keyword>
<keyword evidence="9" id="KW-1185">Reference proteome</keyword>
<dbReference type="Gene3D" id="2.160.10.10">
    <property type="entry name" value="Hexapeptide repeat proteins"/>
    <property type="match status" value="1"/>
</dbReference>
<dbReference type="Pfam" id="PF13720">
    <property type="entry name" value="Acetyltransf_11"/>
    <property type="match status" value="1"/>
</dbReference>
<comment type="function">
    <text evidence="6">Involved in the biosynthesis of lipid A, a phosphorylated glycolipid that anchors the lipopolysaccharide to the outer membrane of the cell.</text>
</comment>
<evidence type="ECO:0000259" key="7">
    <source>
        <dbReference type="Pfam" id="PF13720"/>
    </source>
</evidence>
<keyword evidence="1 6" id="KW-0444">Lipid biosynthesis</keyword>